<accession>A0A8T0ES43</accession>
<dbReference type="Proteomes" id="UP000807504">
    <property type="component" value="Unassembled WGS sequence"/>
</dbReference>
<dbReference type="EMBL" id="JABXBU010002072">
    <property type="protein sequence ID" value="KAF8777266.1"/>
    <property type="molecule type" value="Genomic_DNA"/>
</dbReference>
<evidence type="ECO:0000313" key="2">
    <source>
        <dbReference type="EMBL" id="KAF8777266.1"/>
    </source>
</evidence>
<keyword evidence="1" id="KW-1133">Transmembrane helix</keyword>
<proteinExistence type="predicted"/>
<gene>
    <name evidence="2" type="ORF">HNY73_014169</name>
</gene>
<comment type="caution">
    <text evidence="2">The sequence shown here is derived from an EMBL/GenBank/DDBJ whole genome shotgun (WGS) entry which is preliminary data.</text>
</comment>
<keyword evidence="3" id="KW-1185">Reference proteome</keyword>
<organism evidence="2 3">
    <name type="scientific">Argiope bruennichi</name>
    <name type="common">Wasp spider</name>
    <name type="synonym">Aranea bruennichi</name>
    <dbReference type="NCBI Taxonomy" id="94029"/>
    <lineage>
        <taxon>Eukaryota</taxon>
        <taxon>Metazoa</taxon>
        <taxon>Ecdysozoa</taxon>
        <taxon>Arthropoda</taxon>
        <taxon>Chelicerata</taxon>
        <taxon>Arachnida</taxon>
        <taxon>Araneae</taxon>
        <taxon>Araneomorphae</taxon>
        <taxon>Entelegynae</taxon>
        <taxon>Araneoidea</taxon>
        <taxon>Araneidae</taxon>
        <taxon>Argiope</taxon>
    </lineage>
</organism>
<sequence>MWCIPAVVGQFLGGDRPPLLSTLLYLIIGYFTCAQSLALSSLHNIFTESEKLVLLGSNKSVLKRRFPNRLHHLTADQNVDLIDINPAGLNALLLPFGTEIADQESS</sequence>
<keyword evidence="1" id="KW-0812">Transmembrane</keyword>
<feature type="transmembrane region" description="Helical" evidence="1">
    <location>
        <begin position="23"/>
        <end position="42"/>
    </location>
</feature>
<evidence type="ECO:0000313" key="3">
    <source>
        <dbReference type="Proteomes" id="UP000807504"/>
    </source>
</evidence>
<reference evidence="2" key="2">
    <citation type="submission" date="2020-06" db="EMBL/GenBank/DDBJ databases">
        <authorList>
            <person name="Sheffer M."/>
        </authorList>
    </citation>
    <scope>NUCLEOTIDE SEQUENCE</scope>
</reference>
<reference evidence="2" key="1">
    <citation type="journal article" date="2020" name="bioRxiv">
        <title>Chromosome-level reference genome of the European wasp spider Argiope bruennichi: a resource for studies on range expansion and evolutionary adaptation.</title>
        <authorList>
            <person name="Sheffer M.M."/>
            <person name="Hoppe A."/>
            <person name="Krehenwinkel H."/>
            <person name="Uhl G."/>
            <person name="Kuss A.W."/>
            <person name="Jensen L."/>
            <person name="Jensen C."/>
            <person name="Gillespie R.G."/>
            <person name="Hoff K.J."/>
            <person name="Prost S."/>
        </authorList>
    </citation>
    <scope>NUCLEOTIDE SEQUENCE</scope>
</reference>
<protein>
    <submittedName>
        <fullName evidence="2">Uncharacterized protein</fullName>
    </submittedName>
</protein>
<evidence type="ECO:0000256" key="1">
    <source>
        <dbReference type="SAM" id="Phobius"/>
    </source>
</evidence>
<dbReference type="AlphaFoldDB" id="A0A8T0ES43"/>
<name>A0A8T0ES43_ARGBR</name>
<keyword evidence="1" id="KW-0472">Membrane</keyword>